<evidence type="ECO:0000313" key="5">
    <source>
        <dbReference type="EMBL" id="OAY52774.1"/>
    </source>
</evidence>
<feature type="signal peptide" evidence="3">
    <location>
        <begin position="1"/>
        <end position="26"/>
    </location>
</feature>
<keyword evidence="3" id="KW-0732">Signal</keyword>
<evidence type="ECO:0000256" key="1">
    <source>
        <dbReference type="ARBA" id="ARBA00022614"/>
    </source>
</evidence>
<name>A0A2C9W1M7_MANES</name>
<dbReference type="InterPro" id="IPR032675">
    <property type="entry name" value="LRR_dom_sf"/>
</dbReference>
<keyword evidence="1" id="KW-0433">Leucine-rich repeat</keyword>
<evidence type="ECO:0000256" key="3">
    <source>
        <dbReference type="SAM" id="SignalP"/>
    </source>
</evidence>
<dbReference type="InterPro" id="IPR013210">
    <property type="entry name" value="LRR_N_plant-typ"/>
</dbReference>
<keyword evidence="2" id="KW-0677">Repeat</keyword>
<dbReference type="AlphaFoldDB" id="A0A2C9W1M7"/>
<sequence length="114" mass="13259">MELANIAKWLVLVLLMLLLQIHRNNGCFEEERLSLLDFKGFVGSDGSDADHLLPSWVDDSLSNYCKWERITCNSTTGHVTHLFLNNSRQYDINNDAIYDDENIWFLKFSMFPTI</sequence>
<accession>A0A2C9W1M7</accession>
<protein>
    <recommendedName>
        <fullName evidence="4">Leucine-rich repeat-containing N-terminal plant-type domain-containing protein</fullName>
    </recommendedName>
</protein>
<organism evidence="5">
    <name type="scientific">Manihot esculenta</name>
    <name type="common">Cassava</name>
    <name type="synonym">Jatropha manihot</name>
    <dbReference type="NCBI Taxonomy" id="3983"/>
    <lineage>
        <taxon>Eukaryota</taxon>
        <taxon>Viridiplantae</taxon>
        <taxon>Streptophyta</taxon>
        <taxon>Embryophyta</taxon>
        <taxon>Tracheophyta</taxon>
        <taxon>Spermatophyta</taxon>
        <taxon>Magnoliopsida</taxon>
        <taxon>eudicotyledons</taxon>
        <taxon>Gunneridae</taxon>
        <taxon>Pentapetalae</taxon>
        <taxon>rosids</taxon>
        <taxon>fabids</taxon>
        <taxon>Malpighiales</taxon>
        <taxon>Euphorbiaceae</taxon>
        <taxon>Crotonoideae</taxon>
        <taxon>Manihoteae</taxon>
        <taxon>Manihot</taxon>
    </lineage>
</organism>
<proteinExistence type="predicted"/>
<evidence type="ECO:0000259" key="4">
    <source>
        <dbReference type="Pfam" id="PF08263"/>
    </source>
</evidence>
<dbReference type="Pfam" id="PF08263">
    <property type="entry name" value="LRRNT_2"/>
    <property type="match status" value="1"/>
</dbReference>
<reference evidence="5" key="1">
    <citation type="submission" date="2016-02" db="EMBL/GenBank/DDBJ databases">
        <title>WGS assembly of Manihot esculenta.</title>
        <authorList>
            <person name="Bredeson J.V."/>
            <person name="Prochnik S.E."/>
            <person name="Lyons J.B."/>
            <person name="Schmutz J."/>
            <person name="Grimwood J."/>
            <person name="Vrebalov J."/>
            <person name="Bart R.S."/>
            <person name="Amuge T."/>
            <person name="Ferguson M.E."/>
            <person name="Green R."/>
            <person name="Putnam N."/>
            <person name="Stites J."/>
            <person name="Rounsley S."/>
            <person name="Rokhsar D.S."/>
        </authorList>
    </citation>
    <scope>NUCLEOTIDE SEQUENCE [LARGE SCALE GENOMIC DNA]</scope>
    <source>
        <tissue evidence="5">Leaf</tissue>
    </source>
</reference>
<dbReference type="Gene3D" id="3.80.10.10">
    <property type="entry name" value="Ribonuclease Inhibitor"/>
    <property type="match status" value="1"/>
</dbReference>
<gene>
    <name evidence="5" type="ORF">MANES_04G110100</name>
</gene>
<feature type="domain" description="Leucine-rich repeat-containing N-terminal plant-type" evidence="4">
    <location>
        <begin position="30"/>
        <end position="73"/>
    </location>
</feature>
<feature type="chain" id="PRO_5012835863" description="Leucine-rich repeat-containing N-terminal plant-type domain-containing protein" evidence="3">
    <location>
        <begin position="27"/>
        <end position="114"/>
    </location>
</feature>
<dbReference type="EMBL" id="CM004390">
    <property type="protein sequence ID" value="OAY52774.1"/>
    <property type="molecule type" value="Genomic_DNA"/>
</dbReference>
<evidence type="ECO:0000256" key="2">
    <source>
        <dbReference type="ARBA" id="ARBA00022737"/>
    </source>
</evidence>